<evidence type="ECO:0000313" key="2">
    <source>
        <dbReference type="Proteomes" id="UP000031390"/>
    </source>
</evidence>
<name>A0A0C1GL40_9NEIS</name>
<comment type="caution">
    <text evidence="1">The sequence shown here is derived from an EMBL/GenBank/DDBJ whole genome shotgun (WGS) entry which is preliminary data.</text>
</comment>
<protein>
    <submittedName>
        <fullName evidence="1">Uncharacterized protein</fullName>
    </submittedName>
</protein>
<dbReference type="Proteomes" id="UP000031390">
    <property type="component" value="Unassembled WGS sequence"/>
</dbReference>
<dbReference type="EMBL" id="JUFZ01000066">
    <property type="protein sequence ID" value="KIC07165.1"/>
    <property type="molecule type" value="Genomic_DNA"/>
</dbReference>
<accession>A0A0C1GL40</accession>
<dbReference type="AlphaFoldDB" id="A0A0C1GL40"/>
<gene>
    <name evidence="1" type="ORF">MCC93_15070</name>
</gene>
<organism evidence="1 2">
    <name type="scientific">Morococcus cerebrosus</name>
    <dbReference type="NCBI Taxonomy" id="1056807"/>
    <lineage>
        <taxon>Bacteria</taxon>
        <taxon>Pseudomonadati</taxon>
        <taxon>Pseudomonadota</taxon>
        <taxon>Betaproteobacteria</taxon>
        <taxon>Neisseriales</taxon>
        <taxon>Neisseriaceae</taxon>
        <taxon>Morococcus</taxon>
    </lineage>
</organism>
<sequence>MPSENQAAFYFTVKWVKTEGVLYGFDFNLLSGIKEFLK</sequence>
<evidence type="ECO:0000313" key="1">
    <source>
        <dbReference type="EMBL" id="KIC07165.1"/>
    </source>
</evidence>
<reference evidence="1 2" key="1">
    <citation type="submission" date="2014-12" db="EMBL/GenBank/DDBJ databases">
        <title>Genome sequence of Morococcus cerebrosus.</title>
        <authorList>
            <person name="Shin S.-K."/>
            <person name="Yi H."/>
        </authorList>
    </citation>
    <scope>NUCLEOTIDE SEQUENCE [LARGE SCALE GENOMIC DNA]</scope>
    <source>
        <strain evidence="1 2">CIP 81.93</strain>
    </source>
</reference>
<proteinExistence type="predicted"/>